<dbReference type="Proteomes" id="UP000242146">
    <property type="component" value="Unassembled WGS sequence"/>
</dbReference>
<dbReference type="GO" id="GO:0004563">
    <property type="term" value="F:beta-N-acetylhexosaminidase activity"/>
    <property type="evidence" value="ECO:0007669"/>
    <property type="project" value="UniProtKB-EC"/>
</dbReference>
<dbReference type="PANTHER" id="PTHR22600">
    <property type="entry name" value="BETA-HEXOSAMINIDASE"/>
    <property type="match status" value="1"/>
</dbReference>
<dbReference type="AlphaFoldDB" id="A0A1X2G6Z0"/>
<evidence type="ECO:0000256" key="4">
    <source>
        <dbReference type="ARBA" id="ARBA00022801"/>
    </source>
</evidence>
<evidence type="ECO:0000313" key="12">
    <source>
        <dbReference type="Proteomes" id="UP000242146"/>
    </source>
</evidence>
<feature type="active site" description="Proton donor" evidence="8">
    <location>
        <position position="309"/>
    </location>
</feature>
<comment type="catalytic activity">
    <reaction evidence="1 7">
        <text>Hydrolysis of terminal non-reducing N-acetyl-D-hexosamine residues in N-acetyl-beta-D-hexosaminides.</text>
        <dbReference type="EC" id="3.2.1.52"/>
    </reaction>
</comment>
<keyword evidence="12" id="KW-1185">Reference proteome</keyword>
<keyword evidence="3" id="KW-0732">Signal</keyword>
<evidence type="ECO:0000256" key="1">
    <source>
        <dbReference type="ARBA" id="ARBA00001231"/>
    </source>
</evidence>
<reference evidence="11 12" key="1">
    <citation type="submission" date="2016-07" db="EMBL/GenBank/DDBJ databases">
        <title>Pervasive Adenine N6-methylation of Active Genes in Fungi.</title>
        <authorList>
            <consortium name="DOE Joint Genome Institute"/>
            <person name="Mondo S.J."/>
            <person name="Dannebaum R.O."/>
            <person name="Kuo R.C."/>
            <person name="Labutti K."/>
            <person name="Haridas S."/>
            <person name="Kuo A."/>
            <person name="Salamov A."/>
            <person name="Ahrendt S.R."/>
            <person name="Lipzen A."/>
            <person name="Sullivan W."/>
            <person name="Andreopoulos W.B."/>
            <person name="Clum A."/>
            <person name="Lindquist E."/>
            <person name="Daum C."/>
            <person name="Ramamoorthy G.K."/>
            <person name="Gryganskyi A."/>
            <person name="Culley D."/>
            <person name="Magnuson J.K."/>
            <person name="James T.Y."/>
            <person name="O'Malley M.A."/>
            <person name="Stajich J.E."/>
            <person name="Spatafora J.W."/>
            <person name="Visel A."/>
            <person name="Grigoriev I.V."/>
        </authorList>
    </citation>
    <scope>NUCLEOTIDE SEQUENCE [LARGE SCALE GENOMIC DNA]</scope>
    <source>
        <strain evidence="11 12">NRRL 3301</strain>
    </source>
</reference>
<comment type="caution">
    <text evidence="11">The sequence shown here is derived from an EMBL/GenBank/DDBJ whole genome shotgun (WGS) entry which is preliminary data.</text>
</comment>
<dbReference type="GO" id="GO:0005975">
    <property type="term" value="P:carbohydrate metabolic process"/>
    <property type="evidence" value="ECO:0007669"/>
    <property type="project" value="InterPro"/>
</dbReference>
<dbReference type="Pfam" id="PF00728">
    <property type="entry name" value="Glyco_hydro_20"/>
    <property type="match status" value="1"/>
</dbReference>
<dbReference type="InterPro" id="IPR029019">
    <property type="entry name" value="HEX_eukaryotic_N"/>
</dbReference>
<dbReference type="FunFam" id="3.20.20.80:FF:000063">
    <property type="entry name" value="Beta-hexosaminidase"/>
    <property type="match status" value="1"/>
</dbReference>
<dbReference type="Gene3D" id="3.20.20.80">
    <property type="entry name" value="Glycosidases"/>
    <property type="match status" value="1"/>
</dbReference>
<dbReference type="InterPro" id="IPR017853">
    <property type="entry name" value="GH"/>
</dbReference>
<dbReference type="PIRSF" id="PIRSF001093">
    <property type="entry name" value="B-hxosamndse_ab_euk"/>
    <property type="match status" value="1"/>
</dbReference>
<evidence type="ECO:0000256" key="7">
    <source>
        <dbReference type="PIRNR" id="PIRNR001093"/>
    </source>
</evidence>
<protein>
    <recommendedName>
        <fullName evidence="7">Beta-hexosaminidase</fullName>
        <ecNumber evidence="7">3.2.1.52</ecNumber>
    </recommendedName>
</protein>
<dbReference type="Gene3D" id="3.30.379.10">
    <property type="entry name" value="Chitobiase/beta-hexosaminidase domain 2-like"/>
    <property type="match status" value="1"/>
</dbReference>
<dbReference type="PANTHER" id="PTHR22600:SF26">
    <property type="entry name" value="BETA-N-ACETYLHEXOSAMINIDASE"/>
    <property type="match status" value="1"/>
</dbReference>
<dbReference type="EC" id="3.2.1.52" evidence="7"/>
<dbReference type="STRING" id="101127.A0A1X2G6Z0"/>
<evidence type="ECO:0000256" key="8">
    <source>
        <dbReference type="PIRSR" id="PIRSR001093-1"/>
    </source>
</evidence>
<dbReference type="GO" id="GO:0030203">
    <property type="term" value="P:glycosaminoglycan metabolic process"/>
    <property type="evidence" value="ECO:0007669"/>
    <property type="project" value="TreeGrafter"/>
</dbReference>
<feature type="domain" description="Beta-hexosaminidase eukaryotic type N-terminal" evidence="10">
    <location>
        <begin position="11"/>
        <end position="128"/>
    </location>
</feature>
<name>A0A1X2G6Z0_9FUNG</name>
<evidence type="ECO:0000256" key="2">
    <source>
        <dbReference type="ARBA" id="ARBA00006285"/>
    </source>
</evidence>
<evidence type="ECO:0000256" key="5">
    <source>
        <dbReference type="ARBA" id="ARBA00023180"/>
    </source>
</evidence>
<evidence type="ECO:0000256" key="6">
    <source>
        <dbReference type="ARBA" id="ARBA00023295"/>
    </source>
</evidence>
<keyword evidence="4 7" id="KW-0378">Hydrolase</keyword>
<comment type="similarity">
    <text evidence="2 7">Belongs to the glycosyl hydrolase 20 family.</text>
</comment>
<dbReference type="GO" id="GO:0016020">
    <property type="term" value="C:membrane"/>
    <property type="evidence" value="ECO:0007669"/>
    <property type="project" value="TreeGrafter"/>
</dbReference>
<evidence type="ECO:0000259" key="10">
    <source>
        <dbReference type="Pfam" id="PF14845"/>
    </source>
</evidence>
<organism evidence="11 12">
    <name type="scientific">Hesseltinella vesiculosa</name>
    <dbReference type="NCBI Taxonomy" id="101127"/>
    <lineage>
        <taxon>Eukaryota</taxon>
        <taxon>Fungi</taxon>
        <taxon>Fungi incertae sedis</taxon>
        <taxon>Mucoromycota</taxon>
        <taxon>Mucoromycotina</taxon>
        <taxon>Mucoromycetes</taxon>
        <taxon>Mucorales</taxon>
        <taxon>Cunninghamellaceae</taxon>
        <taxon>Hesseltinella</taxon>
    </lineage>
</organism>
<evidence type="ECO:0000256" key="3">
    <source>
        <dbReference type="ARBA" id="ARBA00022729"/>
    </source>
</evidence>
<dbReference type="SUPFAM" id="SSF55545">
    <property type="entry name" value="beta-N-acetylhexosaminidase-like domain"/>
    <property type="match status" value="1"/>
</dbReference>
<dbReference type="PRINTS" id="PR00738">
    <property type="entry name" value="GLHYDRLASE20"/>
</dbReference>
<dbReference type="SUPFAM" id="SSF51445">
    <property type="entry name" value="(Trans)glycosidases"/>
    <property type="match status" value="1"/>
</dbReference>
<feature type="domain" description="Glycoside hydrolase family 20 catalytic" evidence="9">
    <location>
        <begin position="151"/>
        <end position="498"/>
    </location>
</feature>
<dbReference type="EMBL" id="MCGT01000040">
    <property type="protein sequence ID" value="ORX45846.1"/>
    <property type="molecule type" value="Genomic_DNA"/>
</dbReference>
<dbReference type="CDD" id="cd06562">
    <property type="entry name" value="GH20_HexA_HexB-like"/>
    <property type="match status" value="1"/>
</dbReference>
<evidence type="ECO:0000259" key="9">
    <source>
        <dbReference type="Pfam" id="PF00728"/>
    </source>
</evidence>
<proteinExistence type="inferred from homology"/>
<keyword evidence="6 7" id="KW-0326">Glycosidase</keyword>
<accession>A0A1X2G6Z0</accession>
<dbReference type="InterPro" id="IPR029018">
    <property type="entry name" value="Hex-like_dom2"/>
</dbReference>
<sequence length="556" mass="61497">MACAVSAETLLFPIPQQVDWTGHGAPLASNFKITGASNANVQDAANRYLRLIHKEQWSPVSPVAKKVNITTTQALTGLSLNVKDNAATLDAGVDESYALNVPSNGGQASLAAATWVGALRGLETFSQLVTSTGKKGGLVVHTANITDAPTYEHRGVMLDTSRNWFPVQDIYRTLDAMSYNKMNVFHWHATDSQSWPLYYKSHPELSQNGAYTPAEVYHPQDVQNIIRYAHSRGIRVILEIDNPAHTATIGFSHPDYMACLFDWWGPIAAEPPAGQINPLNADAFKLLSDLINEASSIFPDSVLHVGGDEINGKCWETNKEIASYLTAHNMTTNELWADFTNKLLDVVKTTKKRPMLWEDGVIGGGDYPKNTIIQSWNNPPGNFTSKGYDVVASQWDYFYLDCGNGGWVGNDTRYISPTQQQTPDDTFNYGGIGGSWCAPYKTWQRIYTYDPDYSVSKGDKGRVLGTEVCLWSEQNGPTSLDMKLWPRAAASAEIAWSGAYTKQNERRTLGDVQARFQDWVYHIQARGIGAVPIQPRFCTMYPGSCDLNEPPNYTPA</sequence>
<dbReference type="InterPro" id="IPR025705">
    <property type="entry name" value="Beta_hexosaminidase_sua/sub"/>
</dbReference>
<evidence type="ECO:0000313" key="11">
    <source>
        <dbReference type="EMBL" id="ORX45846.1"/>
    </source>
</evidence>
<gene>
    <name evidence="11" type="ORF">DM01DRAFT_300867</name>
</gene>
<dbReference type="InterPro" id="IPR015883">
    <property type="entry name" value="Glyco_hydro_20_cat"/>
</dbReference>
<dbReference type="OrthoDB" id="428480at2759"/>
<keyword evidence="5" id="KW-0325">Glycoprotein</keyword>
<dbReference type="Pfam" id="PF14845">
    <property type="entry name" value="Glycohydro_20b2"/>
    <property type="match status" value="1"/>
</dbReference>